<evidence type="ECO:0000256" key="2">
    <source>
        <dbReference type="ARBA" id="ARBA00022490"/>
    </source>
</evidence>
<dbReference type="Gene3D" id="3.40.109.10">
    <property type="entry name" value="NADH Oxidase"/>
    <property type="match status" value="1"/>
</dbReference>
<proteinExistence type="predicted"/>
<dbReference type="InterPro" id="IPR029479">
    <property type="entry name" value="Nitroreductase"/>
</dbReference>
<dbReference type="Proteomes" id="UP000249522">
    <property type="component" value="Unassembled WGS sequence"/>
</dbReference>
<feature type="compositionally biased region" description="Basic and acidic residues" evidence="4">
    <location>
        <begin position="184"/>
        <end position="199"/>
    </location>
</feature>
<dbReference type="CDD" id="cd02140">
    <property type="entry name" value="Frm2-like"/>
    <property type="match status" value="1"/>
</dbReference>
<evidence type="ECO:0000256" key="3">
    <source>
        <dbReference type="ARBA" id="ARBA00023002"/>
    </source>
</evidence>
<dbReference type="PANTHER" id="PTHR43035:SF1">
    <property type="entry name" value="FATTY ACID REPRESSION MUTANT PROTEIN 2-RELATED"/>
    <property type="match status" value="1"/>
</dbReference>
<dbReference type="GO" id="GO:0005737">
    <property type="term" value="C:cytoplasm"/>
    <property type="evidence" value="ECO:0007669"/>
    <property type="project" value="UniProtKB-SubCell"/>
</dbReference>
<keyword evidence="7" id="KW-1185">Reference proteome</keyword>
<sequence length="199" mass="22673">MTNEFFKAIQNRRSIYSITSESPISDERIQEIVEEAVKYTPSSFNSQSSRAVVLLGAQHHKLWDLTTEVLKAIVPADQFESTQQKMDSFRAGHGTVLFFEEMRVVEGLQQQFPTYQDRFPVWAEHANAMLQLVIWTALEGEGLGASLQHYNPLIDDKVKAQWSLPESWKLIAQMPFGKPGAPAGDKDFQPVEERTKIFK</sequence>
<evidence type="ECO:0000313" key="6">
    <source>
        <dbReference type="EMBL" id="PZD96024.1"/>
    </source>
</evidence>
<accession>A0A2W1LNH5</accession>
<dbReference type="FunFam" id="3.40.109.10:FF:000001">
    <property type="entry name" value="Nitroreductase family"/>
    <property type="match status" value="1"/>
</dbReference>
<dbReference type="InterPro" id="IPR000415">
    <property type="entry name" value="Nitroreductase-like"/>
</dbReference>
<dbReference type="AlphaFoldDB" id="A0A2W1LNH5"/>
<protein>
    <submittedName>
        <fullName evidence="6">Nitroreductase</fullName>
    </submittedName>
</protein>
<dbReference type="RefSeq" id="WP_111146769.1">
    <property type="nucleotide sequence ID" value="NZ_QKRB01000043.1"/>
</dbReference>
<dbReference type="SUPFAM" id="SSF55469">
    <property type="entry name" value="FMN-dependent nitroreductase-like"/>
    <property type="match status" value="1"/>
</dbReference>
<dbReference type="OrthoDB" id="9810617at2"/>
<dbReference type="GO" id="GO:0016491">
    <property type="term" value="F:oxidoreductase activity"/>
    <property type="evidence" value="ECO:0007669"/>
    <property type="project" value="UniProtKB-KW"/>
</dbReference>
<gene>
    <name evidence="6" type="ORF">DNH61_10590</name>
</gene>
<evidence type="ECO:0000256" key="1">
    <source>
        <dbReference type="ARBA" id="ARBA00004496"/>
    </source>
</evidence>
<dbReference type="GO" id="GO:0034599">
    <property type="term" value="P:cellular response to oxidative stress"/>
    <property type="evidence" value="ECO:0007669"/>
    <property type="project" value="InterPro"/>
</dbReference>
<reference evidence="6 7" key="1">
    <citation type="submission" date="2018-06" db="EMBL/GenBank/DDBJ databases">
        <title>Paenibacillus imtechensis sp. nov.</title>
        <authorList>
            <person name="Pinnaka A.K."/>
            <person name="Singh H."/>
            <person name="Kaur M."/>
        </authorList>
    </citation>
    <scope>NUCLEOTIDE SEQUENCE [LARGE SCALE GENOMIC DNA]</scope>
    <source>
        <strain evidence="6 7">SMB1</strain>
    </source>
</reference>
<evidence type="ECO:0000259" key="5">
    <source>
        <dbReference type="Pfam" id="PF00881"/>
    </source>
</evidence>
<keyword evidence="2" id="KW-0963">Cytoplasm</keyword>
<comment type="subcellular location">
    <subcellularLocation>
        <location evidence="1">Cytoplasm</location>
    </subcellularLocation>
</comment>
<dbReference type="PANTHER" id="PTHR43035">
    <property type="entry name" value="FATTY ACID REPRESSION MUTANT PROTEIN 2-RELATED"/>
    <property type="match status" value="1"/>
</dbReference>
<organism evidence="6 7">
    <name type="scientific">Paenibacillus sambharensis</name>
    <dbReference type="NCBI Taxonomy" id="1803190"/>
    <lineage>
        <taxon>Bacteria</taxon>
        <taxon>Bacillati</taxon>
        <taxon>Bacillota</taxon>
        <taxon>Bacilli</taxon>
        <taxon>Bacillales</taxon>
        <taxon>Paenibacillaceae</taxon>
        <taxon>Paenibacillus</taxon>
    </lineage>
</organism>
<dbReference type="EMBL" id="QKRB01000043">
    <property type="protein sequence ID" value="PZD96024.1"/>
    <property type="molecule type" value="Genomic_DNA"/>
</dbReference>
<evidence type="ECO:0000313" key="7">
    <source>
        <dbReference type="Proteomes" id="UP000249522"/>
    </source>
</evidence>
<feature type="region of interest" description="Disordered" evidence="4">
    <location>
        <begin position="180"/>
        <end position="199"/>
    </location>
</feature>
<feature type="domain" description="Nitroreductase" evidence="5">
    <location>
        <begin position="9"/>
        <end position="178"/>
    </location>
</feature>
<name>A0A2W1LNH5_9BACL</name>
<evidence type="ECO:0000256" key="4">
    <source>
        <dbReference type="SAM" id="MobiDB-lite"/>
    </source>
</evidence>
<dbReference type="InterPro" id="IPR033877">
    <property type="entry name" value="Frm2/Hbn1"/>
</dbReference>
<dbReference type="Pfam" id="PF00881">
    <property type="entry name" value="Nitroreductase"/>
    <property type="match status" value="1"/>
</dbReference>
<keyword evidence="3" id="KW-0560">Oxidoreductase</keyword>
<comment type="caution">
    <text evidence="6">The sequence shown here is derived from an EMBL/GenBank/DDBJ whole genome shotgun (WGS) entry which is preliminary data.</text>
</comment>